<dbReference type="EMBL" id="LR134201">
    <property type="protein sequence ID" value="VEB97265.1"/>
    <property type="molecule type" value="Genomic_DNA"/>
</dbReference>
<keyword evidence="2" id="KW-1185">Reference proteome</keyword>
<dbReference type="KEGG" id="clap:NCTC11466_02059"/>
<gene>
    <name evidence="1" type="ORF">NCTC11466_02059</name>
</gene>
<dbReference type="Proteomes" id="UP000274122">
    <property type="component" value="Chromosome"/>
</dbReference>
<reference evidence="1 2" key="1">
    <citation type="submission" date="2018-12" db="EMBL/GenBank/DDBJ databases">
        <authorList>
            <consortium name="Pathogen Informatics"/>
        </authorList>
    </citation>
    <scope>NUCLEOTIDE SEQUENCE [LARGE SCALE GENOMIC DNA]</scope>
    <source>
        <strain evidence="1 2">NCTC11466</strain>
    </source>
</reference>
<evidence type="ECO:0008006" key="3">
    <source>
        <dbReference type="Google" id="ProtNLM"/>
    </source>
</evidence>
<organism evidence="1 2">
    <name type="scientific">Cedecea lapagei</name>
    <dbReference type="NCBI Taxonomy" id="158823"/>
    <lineage>
        <taxon>Bacteria</taxon>
        <taxon>Pseudomonadati</taxon>
        <taxon>Pseudomonadota</taxon>
        <taxon>Gammaproteobacteria</taxon>
        <taxon>Enterobacterales</taxon>
        <taxon>Enterobacteriaceae</taxon>
        <taxon>Cedecea</taxon>
    </lineage>
</organism>
<accession>A0A447V1R2</accession>
<name>A0A447V1R2_9ENTR</name>
<dbReference type="AlphaFoldDB" id="A0A447V1R2"/>
<dbReference type="RefSeq" id="WP_126356107.1">
    <property type="nucleotide sequence ID" value="NZ_LR134201.1"/>
</dbReference>
<protein>
    <recommendedName>
        <fullName evidence="3">Lipoprotein</fullName>
    </recommendedName>
</protein>
<proteinExistence type="predicted"/>
<dbReference type="OrthoDB" id="9157170at2"/>
<evidence type="ECO:0000313" key="1">
    <source>
        <dbReference type="EMBL" id="VEB97265.1"/>
    </source>
</evidence>
<sequence>MKKYLLVLALIALTGCKPGADKAIELAQKEVSSDMKDPESAKFRHMRFIQQGEKDGLVGGFVCGNVNAKNSYGAYAGYSPFFIAISMKSKGVFSKGVTYTVVDKKVFSTEKPDTMNLYKGTCGEDGV</sequence>
<evidence type="ECO:0000313" key="2">
    <source>
        <dbReference type="Proteomes" id="UP000274122"/>
    </source>
</evidence>
<dbReference type="PROSITE" id="PS51257">
    <property type="entry name" value="PROKAR_LIPOPROTEIN"/>
    <property type="match status" value="1"/>
</dbReference>